<comment type="caution">
    <text evidence="1">The sequence shown here is derived from an EMBL/GenBank/DDBJ whole genome shotgun (WGS) entry which is preliminary data.</text>
</comment>
<name>A0ABN9BXM9_9NEOB</name>
<gene>
    <name evidence="1" type="ORF">SPARVUS_LOCUS3811271</name>
</gene>
<evidence type="ECO:0000313" key="2">
    <source>
        <dbReference type="Proteomes" id="UP001162483"/>
    </source>
</evidence>
<dbReference type="EMBL" id="CATNWA010006368">
    <property type="protein sequence ID" value="CAI9551941.1"/>
    <property type="molecule type" value="Genomic_DNA"/>
</dbReference>
<proteinExistence type="predicted"/>
<evidence type="ECO:0000313" key="1">
    <source>
        <dbReference type="EMBL" id="CAI9551941.1"/>
    </source>
</evidence>
<dbReference type="Proteomes" id="UP001162483">
    <property type="component" value="Unassembled WGS sequence"/>
</dbReference>
<reference evidence="1" key="1">
    <citation type="submission" date="2023-05" db="EMBL/GenBank/DDBJ databases">
        <authorList>
            <person name="Stuckert A."/>
        </authorList>
    </citation>
    <scope>NUCLEOTIDE SEQUENCE</scope>
</reference>
<sequence length="62" mass="7269">MLVKPYISSQLLCTSRWIIPRYFQDKLGFLLEVNELSATPRSLCWERAVRKYAAPRKKSPVL</sequence>
<keyword evidence="2" id="KW-1185">Reference proteome</keyword>
<protein>
    <submittedName>
        <fullName evidence="1">Uncharacterized protein</fullName>
    </submittedName>
</protein>
<accession>A0ABN9BXM9</accession>
<organism evidence="1 2">
    <name type="scientific">Staurois parvus</name>
    <dbReference type="NCBI Taxonomy" id="386267"/>
    <lineage>
        <taxon>Eukaryota</taxon>
        <taxon>Metazoa</taxon>
        <taxon>Chordata</taxon>
        <taxon>Craniata</taxon>
        <taxon>Vertebrata</taxon>
        <taxon>Euteleostomi</taxon>
        <taxon>Amphibia</taxon>
        <taxon>Batrachia</taxon>
        <taxon>Anura</taxon>
        <taxon>Neobatrachia</taxon>
        <taxon>Ranoidea</taxon>
        <taxon>Ranidae</taxon>
        <taxon>Staurois</taxon>
    </lineage>
</organism>